<dbReference type="AlphaFoldDB" id="A0A943IQD9"/>
<dbReference type="Proteomes" id="UP000733372">
    <property type="component" value="Unassembled WGS sequence"/>
</dbReference>
<protein>
    <submittedName>
        <fullName evidence="1">Acylneuraminate cytidylyltransferase family protein</fullName>
    </submittedName>
</protein>
<dbReference type="Gene3D" id="3.90.550.10">
    <property type="entry name" value="Spore Coat Polysaccharide Biosynthesis Protein SpsA, Chain A"/>
    <property type="match status" value="1"/>
</dbReference>
<dbReference type="InterPro" id="IPR050793">
    <property type="entry name" value="CMP-NeuNAc_synthase"/>
</dbReference>
<dbReference type="PANTHER" id="PTHR21485">
    <property type="entry name" value="HAD SUPERFAMILY MEMBERS CMAS AND KDSC"/>
    <property type="match status" value="1"/>
</dbReference>
<dbReference type="PANTHER" id="PTHR21485:SF3">
    <property type="entry name" value="N-ACYLNEURAMINATE CYTIDYLYLTRANSFERASE"/>
    <property type="match status" value="1"/>
</dbReference>
<evidence type="ECO:0000313" key="1">
    <source>
        <dbReference type="EMBL" id="MBS5687676.1"/>
    </source>
</evidence>
<dbReference type="SUPFAM" id="SSF53448">
    <property type="entry name" value="Nucleotide-diphospho-sugar transferases"/>
    <property type="match status" value="1"/>
</dbReference>
<reference evidence="1" key="1">
    <citation type="submission" date="2021-02" db="EMBL/GenBank/DDBJ databases">
        <title>Infant gut strain persistence is associated with maternal origin, phylogeny, and functional potential including surface adhesion and iron acquisition.</title>
        <authorList>
            <person name="Lou Y.C."/>
        </authorList>
    </citation>
    <scope>NUCLEOTIDE SEQUENCE</scope>
    <source>
        <strain evidence="1">L3_101_367G1_dasL3_101_367G1_metabat.metabat.26</strain>
    </source>
</reference>
<accession>A0A943IQD9</accession>
<comment type="caution">
    <text evidence="1">The sequence shown here is derived from an EMBL/GenBank/DDBJ whole genome shotgun (WGS) entry which is preliminary data.</text>
</comment>
<gene>
    <name evidence="1" type="ORF">KHW66_06460</name>
</gene>
<dbReference type="GO" id="GO:0008781">
    <property type="term" value="F:N-acylneuraminate cytidylyltransferase activity"/>
    <property type="evidence" value="ECO:0007669"/>
    <property type="project" value="TreeGrafter"/>
</dbReference>
<dbReference type="EMBL" id="JAGZAM010000011">
    <property type="protein sequence ID" value="MBS5687676.1"/>
    <property type="molecule type" value="Genomic_DNA"/>
</dbReference>
<proteinExistence type="predicted"/>
<name>A0A943IQD9_9FIRM</name>
<organism evidence="1 2">
    <name type="scientific">Faecalibacterium prausnitzii</name>
    <dbReference type="NCBI Taxonomy" id="853"/>
    <lineage>
        <taxon>Bacteria</taxon>
        <taxon>Bacillati</taxon>
        <taxon>Bacillota</taxon>
        <taxon>Clostridia</taxon>
        <taxon>Eubacteriales</taxon>
        <taxon>Oscillospiraceae</taxon>
        <taxon>Faecalibacterium</taxon>
    </lineage>
</organism>
<dbReference type="InterPro" id="IPR003329">
    <property type="entry name" value="Cytidylyl_trans"/>
</dbReference>
<sequence>MSITAIIPVREGSRRLKNKNIAPFAGTNLLINKINQLKQVDAITNIVVSSDSDLMLAMASSQGVLTHKRAPEFCDEKTKTFGEVVAYICENVPGDDILWATCTAPLVFPRHYKEAIKLYHEALEQGYDSLVSMEKFKRYLWDDNGPVNYELGIKHVPSQQLPPLYFVTDGILLAPREKMIEWKYFHGHNPYRYILDKRTSIDIDDGLDLACARAWLDMDESVSQIDPYIVEGGGGSI</sequence>
<dbReference type="InterPro" id="IPR029044">
    <property type="entry name" value="Nucleotide-diphossugar_trans"/>
</dbReference>
<dbReference type="Pfam" id="PF02348">
    <property type="entry name" value="CTP_transf_3"/>
    <property type="match status" value="1"/>
</dbReference>
<keyword evidence="1" id="KW-0548">Nucleotidyltransferase</keyword>
<keyword evidence="1" id="KW-0808">Transferase</keyword>
<evidence type="ECO:0000313" key="2">
    <source>
        <dbReference type="Proteomes" id="UP000733372"/>
    </source>
</evidence>